<keyword evidence="4 10" id="KW-0547">Nucleotide-binding</keyword>
<evidence type="ECO:0000256" key="11">
    <source>
        <dbReference type="SAM" id="MobiDB-lite"/>
    </source>
</evidence>
<feature type="transmembrane region" description="Helical" evidence="12">
    <location>
        <begin position="259"/>
        <end position="279"/>
    </location>
</feature>
<dbReference type="InterPro" id="IPR041569">
    <property type="entry name" value="AAA_lid_3"/>
</dbReference>
<dbReference type="AlphaFoldDB" id="A0A9R1VHR6"/>
<dbReference type="GO" id="GO:0009535">
    <property type="term" value="C:chloroplast thylakoid membrane"/>
    <property type="evidence" value="ECO:0000318"/>
    <property type="project" value="GO_Central"/>
</dbReference>
<dbReference type="PANTHER" id="PTHR23076:SF120">
    <property type="entry name" value="AAA+ ATPASE DOMAIN, ATPASE, AAA-TYPE, CORE"/>
    <property type="match status" value="1"/>
</dbReference>
<keyword evidence="6 10" id="KW-0067">ATP-binding</keyword>
<keyword evidence="15" id="KW-1185">Reference proteome</keyword>
<keyword evidence="3 12" id="KW-0812">Transmembrane</keyword>
<keyword evidence="9 12" id="KW-0472">Membrane</keyword>
<evidence type="ECO:0000256" key="8">
    <source>
        <dbReference type="ARBA" id="ARBA00022989"/>
    </source>
</evidence>
<dbReference type="Proteomes" id="UP000235145">
    <property type="component" value="Unassembled WGS sequence"/>
</dbReference>
<dbReference type="GO" id="GO:0016887">
    <property type="term" value="F:ATP hydrolysis activity"/>
    <property type="evidence" value="ECO:0007669"/>
    <property type="project" value="InterPro"/>
</dbReference>
<gene>
    <name evidence="14" type="ORF">LSAT_V11C500272750</name>
</gene>
<comment type="subcellular location">
    <subcellularLocation>
        <location evidence="1">Membrane</location>
        <topology evidence="1">Multi-pass membrane protein</topology>
    </subcellularLocation>
</comment>
<accession>A0A9R1VHR6</accession>
<dbReference type="InterPro" id="IPR003959">
    <property type="entry name" value="ATPase_AAA_core"/>
</dbReference>
<dbReference type="InterPro" id="IPR003960">
    <property type="entry name" value="ATPase_AAA_CS"/>
</dbReference>
<organism evidence="14 15">
    <name type="scientific">Lactuca sativa</name>
    <name type="common">Garden lettuce</name>
    <dbReference type="NCBI Taxonomy" id="4236"/>
    <lineage>
        <taxon>Eukaryota</taxon>
        <taxon>Viridiplantae</taxon>
        <taxon>Streptophyta</taxon>
        <taxon>Embryophyta</taxon>
        <taxon>Tracheophyta</taxon>
        <taxon>Spermatophyta</taxon>
        <taxon>Magnoliopsida</taxon>
        <taxon>eudicotyledons</taxon>
        <taxon>Gunneridae</taxon>
        <taxon>Pentapetalae</taxon>
        <taxon>asterids</taxon>
        <taxon>campanulids</taxon>
        <taxon>Asterales</taxon>
        <taxon>Asteraceae</taxon>
        <taxon>Cichorioideae</taxon>
        <taxon>Cichorieae</taxon>
        <taxon>Lactucinae</taxon>
        <taxon>Lactuca</taxon>
    </lineage>
</organism>
<dbReference type="Pfam" id="PF00004">
    <property type="entry name" value="AAA"/>
    <property type="match status" value="1"/>
</dbReference>
<evidence type="ECO:0000256" key="12">
    <source>
        <dbReference type="SAM" id="Phobius"/>
    </source>
</evidence>
<evidence type="ECO:0000259" key="13">
    <source>
        <dbReference type="SMART" id="SM00382"/>
    </source>
</evidence>
<keyword evidence="8 12" id="KW-1133">Transmembrane helix</keyword>
<dbReference type="PANTHER" id="PTHR23076">
    <property type="entry name" value="METALLOPROTEASE M41 FTSH"/>
    <property type="match status" value="1"/>
</dbReference>
<dbReference type="GO" id="GO:0004176">
    <property type="term" value="F:ATP-dependent peptidase activity"/>
    <property type="evidence" value="ECO:0000318"/>
    <property type="project" value="GO_Central"/>
</dbReference>
<evidence type="ECO:0000256" key="1">
    <source>
        <dbReference type="ARBA" id="ARBA00004141"/>
    </source>
</evidence>
<dbReference type="GO" id="GO:0006508">
    <property type="term" value="P:proteolysis"/>
    <property type="evidence" value="ECO:0000318"/>
    <property type="project" value="GO_Central"/>
</dbReference>
<comment type="similarity">
    <text evidence="10">Belongs to the AAA ATPase family.</text>
</comment>
<dbReference type="FunFam" id="3.40.50.300:FF:000277">
    <property type="entry name" value="ATP-dependent zinc metalloprotease FtsH"/>
    <property type="match status" value="1"/>
</dbReference>
<dbReference type="EMBL" id="NBSK02000005">
    <property type="protein sequence ID" value="KAJ0205263.1"/>
    <property type="molecule type" value="Genomic_DNA"/>
</dbReference>
<dbReference type="Pfam" id="PF17862">
    <property type="entry name" value="AAA_lid_3"/>
    <property type="match status" value="1"/>
</dbReference>
<dbReference type="SMART" id="SM00382">
    <property type="entry name" value="AAA"/>
    <property type="match status" value="1"/>
</dbReference>
<evidence type="ECO:0000256" key="9">
    <source>
        <dbReference type="ARBA" id="ARBA00023136"/>
    </source>
</evidence>
<protein>
    <recommendedName>
        <fullName evidence="13">AAA+ ATPase domain-containing protein</fullName>
    </recommendedName>
</protein>
<sequence length="569" mass="62419">MANLLLNHPMMIVQTSKAPMTMTNLFLNAAQAPKPPMATTANLLLTPPLLLIPPLMIAINSTQQRHSIFKRGFSNTSRSKKSFASNTSRSKKSFSYTPPPSSSSRPLSLRLSSNHAAVPISPVLKKEHNGFGGNMNCADFWGPLSGWDDVVQTGTKFVCQSAAKEDSTIVAETEDDTQEAKRKTPKTTMMSDGKLSRKIYMVIVGASFCALVAFVPKQQASGCIVVSEHLSRAMKDIFFGALLACPLTRQLSYESMKRFVFNMFVIAPAWINIWQLWYYHKGLQSSEKIKNRKPSKKQSITFDDVEGVDAAKAELLEIVLCIKEDSRYMKLGAKLPRGVLLAGPPGTGKTLLARAVAGEVDVRFSRCLLVFAGKGAARVRNLFQEARKHSPSIIFIDEIDSVGGQRGNTMNSERDQTLNQLLTEMDGFEKGATVVVMAATNRPELLDSALMRPGRFSRKVVVGKPDEDGRRKIFALYLQKVPMTEDKKVICDLVASRTPGLVGADLENIANEAVLLAARRGVDFVTKEDVLEAVERATTKIYNDDTANKANSPYSFGEMALESVHAGGC</sequence>
<feature type="region of interest" description="Disordered" evidence="11">
    <location>
        <begin position="170"/>
        <end position="189"/>
    </location>
</feature>
<evidence type="ECO:0000256" key="5">
    <source>
        <dbReference type="ARBA" id="ARBA00022801"/>
    </source>
</evidence>
<evidence type="ECO:0000256" key="3">
    <source>
        <dbReference type="ARBA" id="ARBA00022692"/>
    </source>
</evidence>
<keyword evidence="5" id="KW-0378">Hydrolase</keyword>
<proteinExistence type="inferred from homology"/>
<dbReference type="SUPFAM" id="SSF52540">
    <property type="entry name" value="P-loop containing nucleoside triphosphate hydrolases"/>
    <property type="match status" value="1"/>
</dbReference>
<dbReference type="InterPro" id="IPR003593">
    <property type="entry name" value="AAA+_ATPase"/>
</dbReference>
<keyword evidence="7" id="KW-0809">Transit peptide</keyword>
<evidence type="ECO:0000256" key="6">
    <source>
        <dbReference type="ARBA" id="ARBA00022840"/>
    </source>
</evidence>
<reference evidence="14 15" key="1">
    <citation type="journal article" date="2017" name="Nat. Commun.">
        <title>Genome assembly with in vitro proximity ligation data and whole-genome triplication in lettuce.</title>
        <authorList>
            <person name="Reyes-Chin-Wo S."/>
            <person name="Wang Z."/>
            <person name="Yang X."/>
            <person name="Kozik A."/>
            <person name="Arikit S."/>
            <person name="Song C."/>
            <person name="Xia L."/>
            <person name="Froenicke L."/>
            <person name="Lavelle D.O."/>
            <person name="Truco M.J."/>
            <person name="Xia R."/>
            <person name="Zhu S."/>
            <person name="Xu C."/>
            <person name="Xu H."/>
            <person name="Xu X."/>
            <person name="Cox K."/>
            <person name="Korf I."/>
            <person name="Meyers B.C."/>
            <person name="Michelmore R.W."/>
        </authorList>
    </citation>
    <scope>NUCLEOTIDE SEQUENCE [LARGE SCALE GENOMIC DNA]</scope>
    <source>
        <strain evidence="15">cv. Salinas</strain>
        <tissue evidence="14">Seedlings</tissue>
    </source>
</reference>
<feature type="region of interest" description="Disordered" evidence="11">
    <location>
        <begin position="77"/>
        <end position="110"/>
    </location>
</feature>
<keyword evidence="2" id="KW-0645">Protease</keyword>
<evidence type="ECO:0000313" key="14">
    <source>
        <dbReference type="EMBL" id="KAJ0205263.1"/>
    </source>
</evidence>
<comment type="caution">
    <text evidence="14">The sequence shown here is derived from an EMBL/GenBank/DDBJ whole genome shotgun (WGS) entry which is preliminary data.</text>
</comment>
<feature type="transmembrane region" description="Helical" evidence="12">
    <location>
        <begin position="199"/>
        <end position="217"/>
    </location>
</feature>
<dbReference type="Gene3D" id="1.10.8.60">
    <property type="match status" value="1"/>
</dbReference>
<name>A0A9R1VHR6_LACSA</name>
<evidence type="ECO:0000313" key="15">
    <source>
        <dbReference type="Proteomes" id="UP000235145"/>
    </source>
</evidence>
<dbReference type="PROSITE" id="PS00674">
    <property type="entry name" value="AAA"/>
    <property type="match status" value="1"/>
</dbReference>
<feature type="domain" description="AAA+ ATPase" evidence="13">
    <location>
        <begin position="335"/>
        <end position="466"/>
    </location>
</feature>
<dbReference type="GO" id="GO:0005524">
    <property type="term" value="F:ATP binding"/>
    <property type="evidence" value="ECO:0007669"/>
    <property type="project" value="UniProtKB-KW"/>
</dbReference>
<evidence type="ECO:0000256" key="4">
    <source>
        <dbReference type="ARBA" id="ARBA00022741"/>
    </source>
</evidence>
<evidence type="ECO:0000256" key="10">
    <source>
        <dbReference type="RuleBase" id="RU003651"/>
    </source>
</evidence>
<evidence type="ECO:0000256" key="7">
    <source>
        <dbReference type="ARBA" id="ARBA00022946"/>
    </source>
</evidence>
<evidence type="ECO:0000256" key="2">
    <source>
        <dbReference type="ARBA" id="ARBA00022670"/>
    </source>
</evidence>
<dbReference type="InterPro" id="IPR027417">
    <property type="entry name" value="P-loop_NTPase"/>
</dbReference>
<feature type="compositionally biased region" description="Polar residues" evidence="11">
    <location>
        <begin position="77"/>
        <end position="96"/>
    </location>
</feature>
<dbReference type="Gene3D" id="3.40.50.300">
    <property type="entry name" value="P-loop containing nucleotide triphosphate hydrolases"/>
    <property type="match status" value="1"/>
</dbReference>